<evidence type="ECO:0000256" key="2">
    <source>
        <dbReference type="ARBA" id="ARBA00009695"/>
    </source>
</evidence>
<dbReference type="InterPro" id="IPR036388">
    <property type="entry name" value="WH-like_DNA-bd_sf"/>
</dbReference>
<comment type="subcellular location">
    <subcellularLocation>
        <location evidence="1 5">Cytoplasm</location>
    </subcellularLocation>
</comment>
<proteinExistence type="inferred from homology"/>
<dbReference type="Pfam" id="PF02631">
    <property type="entry name" value="RecX_HTH2"/>
    <property type="match status" value="1"/>
</dbReference>
<gene>
    <name evidence="5" type="primary">recX</name>
    <name evidence="8" type="ORF">CKO21_01490</name>
</gene>
<reference evidence="8" key="1">
    <citation type="submission" date="2017-08" db="EMBL/GenBank/DDBJ databases">
        <authorList>
            <person name="Imhoff J.F."/>
            <person name="Rahn T."/>
            <person name="Kuenzel S."/>
            <person name="Neulinger S.C."/>
        </authorList>
    </citation>
    <scope>NUCLEOTIDE SEQUENCE</scope>
    <source>
        <strain evidence="8">DSM 9154</strain>
    </source>
</reference>
<feature type="compositionally biased region" description="Basic residues" evidence="6">
    <location>
        <begin position="20"/>
        <end position="29"/>
    </location>
</feature>
<keyword evidence="4 5" id="KW-0963">Cytoplasm</keyword>
<dbReference type="EMBL" id="NRRE01000008">
    <property type="protein sequence ID" value="MBK1695920.1"/>
    <property type="molecule type" value="Genomic_DNA"/>
</dbReference>
<dbReference type="InterPro" id="IPR053924">
    <property type="entry name" value="RecX_HTH_2nd"/>
</dbReference>
<evidence type="ECO:0000313" key="8">
    <source>
        <dbReference type="EMBL" id="MBK1695920.1"/>
    </source>
</evidence>
<evidence type="ECO:0000256" key="3">
    <source>
        <dbReference type="ARBA" id="ARBA00018111"/>
    </source>
</evidence>
<organism evidence="8 9">
    <name type="scientific">Rhodovibrio salinarum</name>
    <dbReference type="NCBI Taxonomy" id="1087"/>
    <lineage>
        <taxon>Bacteria</taxon>
        <taxon>Pseudomonadati</taxon>
        <taxon>Pseudomonadota</taxon>
        <taxon>Alphaproteobacteria</taxon>
        <taxon>Rhodospirillales</taxon>
        <taxon>Rhodovibrionaceae</taxon>
        <taxon>Rhodovibrio</taxon>
    </lineage>
</organism>
<feature type="region of interest" description="Disordered" evidence="6">
    <location>
        <begin position="1"/>
        <end position="35"/>
    </location>
</feature>
<dbReference type="GO" id="GO:0006282">
    <property type="term" value="P:regulation of DNA repair"/>
    <property type="evidence" value="ECO:0007669"/>
    <property type="project" value="UniProtKB-UniRule"/>
</dbReference>
<dbReference type="Proteomes" id="UP000778970">
    <property type="component" value="Unassembled WGS sequence"/>
</dbReference>
<dbReference type="PANTHER" id="PTHR33602:SF1">
    <property type="entry name" value="REGULATORY PROTEIN RECX FAMILY PROTEIN"/>
    <property type="match status" value="1"/>
</dbReference>
<comment type="function">
    <text evidence="5">Modulates RecA activity.</text>
</comment>
<comment type="caution">
    <text evidence="8">The sequence shown here is derived from an EMBL/GenBank/DDBJ whole genome shotgun (WGS) entry which is preliminary data.</text>
</comment>
<keyword evidence="9" id="KW-1185">Reference proteome</keyword>
<evidence type="ECO:0000256" key="4">
    <source>
        <dbReference type="ARBA" id="ARBA00022490"/>
    </source>
</evidence>
<evidence type="ECO:0000256" key="5">
    <source>
        <dbReference type="HAMAP-Rule" id="MF_01114"/>
    </source>
</evidence>
<reference evidence="8" key="2">
    <citation type="journal article" date="2020" name="Microorganisms">
        <title>Osmotic Adaptation and Compatible Solute Biosynthesis of Phototrophic Bacteria as Revealed from Genome Analyses.</title>
        <authorList>
            <person name="Imhoff J.F."/>
            <person name="Rahn T."/>
            <person name="Kunzel S."/>
            <person name="Keller A."/>
            <person name="Neulinger S.C."/>
        </authorList>
    </citation>
    <scope>NUCLEOTIDE SEQUENCE</scope>
    <source>
        <strain evidence="8">DSM 9154</strain>
    </source>
</reference>
<comment type="similarity">
    <text evidence="2 5">Belongs to the RecX family.</text>
</comment>
<evidence type="ECO:0000256" key="1">
    <source>
        <dbReference type="ARBA" id="ARBA00004496"/>
    </source>
</evidence>
<name>A0A934UZ32_9PROT</name>
<sequence>MSDSHDPSGAAPAGRPSRGDKRRKPKGPKKATPDYLEKAALHYLERYASSRANLRRVLLGKVERSARAHGTDRDDGAQAVEQLLDRLGRAGYLDDTAYARGRAISLHRAGHGAQAIWMKLRQKGIDEDTARAALETLQEEADTPELAAALRYARKRRIGPYRAPEQQAANIDRDMAALARKGFSLDLARQVVQCDDLETLEQEAGAQPGPLG</sequence>
<dbReference type="Gene3D" id="1.10.10.10">
    <property type="entry name" value="Winged helix-like DNA-binding domain superfamily/Winged helix DNA-binding domain"/>
    <property type="match status" value="1"/>
</dbReference>
<evidence type="ECO:0000256" key="6">
    <source>
        <dbReference type="SAM" id="MobiDB-lite"/>
    </source>
</evidence>
<dbReference type="InterPro" id="IPR003783">
    <property type="entry name" value="Regulatory_RecX"/>
</dbReference>
<dbReference type="HAMAP" id="MF_01114">
    <property type="entry name" value="RecX"/>
    <property type="match status" value="1"/>
</dbReference>
<feature type="domain" description="RecX second three-helical" evidence="7">
    <location>
        <begin position="94"/>
        <end position="134"/>
    </location>
</feature>
<dbReference type="AlphaFoldDB" id="A0A934UZ32"/>
<protein>
    <recommendedName>
        <fullName evidence="3 5">Regulatory protein RecX</fullName>
    </recommendedName>
</protein>
<evidence type="ECO:0000313" key="9">
    <source>
        <dbReference type="Proteomes" id="UP000778970"/>
    </source>
</evidence>
<dbReference type="PANTHER" id="PTHR33602">
    <property type="entry name" value="REGULATORY PROTEIN RECX FAMILY PROTEIN"/>
    <property type="match status" value="1"/>
</dbReference>
<dbReference type="GO" id="GO:0005737">
    <property type="term" value="C:cytoplasm"/>
    <property type="evidence" value="ECO:0007669"/>
    <property type="project" value="UniProtKB-SubCell"/>
</dbReference>
<evidence type="ECO:0000259" key="7">
    <source>
        <dbReference type="Pfam" id="PF02631"/>
    </source>
</evidence>
<accession>A0A934UZ32</accession>